<feature type="transmembrane region" description="Helical" evidence="3">
    <location>
        <begin position="133"/>
        <end position="155"/>
    </location>
</feature>
<evidence type="ECO:0000259" key="4">
    <source>
        <dbReference type="PROSITE" id="PS51635"/>
    </source>
</evidence>
<keyword evidence="2" id="KW-0378">Hydrolase</keyword>
<evidence type="ECO:0000256" key="3">
    <source>
        <dbReference type="SAM" id="Phobius"/>
    </source>
</evidence>
<keyword evidence="3" id="KW-0472">Membrane</keyword>
<proteinExistence type="predicted"/>
<dbReference type="GO" id="GO:0016042">
    <property type="term" value="P:lipid catabolic process"/>
    <property type="evidence" value="ECO:0007669"/>
    <property type="project" value="UniProtKB-UniRule"/>
</dbReference>
<feature type="active site" description="Nucleophile" evidence="2">
    <location>
        <position position="46"/>
    </location>
</feature>
<sequence>MADERAEFNRYCDVTMRGGTTSGVVYPWAVVELARHYRFRSLGGSSAGAVAAAFTAAAEKGREAGGFEKLAEVIRWFAAPGWRMAQLFQPGPDTRKLFRIVAASMQSRDTTGRSATTCLVLALSGAIGFRAKAGLGLALLLWLVGPTAWFLAVGWAGTPSWVLVAVIVVVAVAVPWILVRVRPRRKSGRAGFASWARRVGTAVGSAAPLVPVLVLVSWDLPGLASLATAVASWVVLGFALVSAVAITYLLGAKRFLDRMARKVHFGLVPGTGSFRAGFWDRRCGVPRSTGVPPMSDWIADRLDELSGVAGLRFSDLTTNLVLMTTDLSEGRPYRLPFTEPASRWLYCAECLRNVLPERVVRAIGGEASDHRCPLHAGRALTVLPKDLPVALAVRMSMPLPGLIAAVPLCRAESEVRVHWFSDGGITSNFPIHFFDALLPRWPTFGLTLGPFPPADDRPVRLPEQDAATDGRPWTDIGGVAGFAGAILNTMLDWRDAMQSALPGYRGRIAHVRLRDGEGGTNLFMRPDTVLALAERGRAAGELLRTRFTADDGAGTDRYRWIRMRLAMREYQQLAEQARQRARLYKDLAEDYPIPADLHEWFDTPPTGADPHAADIALTLDGLGNLVPGPFDGEVPVDPDLRLSPPE</sequence>
<dbReference type="Proteomes" id="UP000547510">
    <property type="component" value="Unassembled WGS sequence"/>
</dbReference>
<feature type="transmembrane region" description="Helical" evidence="3">
    <location>
        <begin position="161"/>
        <end position="179"/>
    </location>
</feature>
<comment type="caution">
    <text evidence="2">Lacks conserved residue(s) required for the propagation of feature annotation.</text>
</comment>
<accession>A0A841CHE2</accession>
<evidence type="ECO:0000313" key="6">
    <source>
        <dbReference type="Proteomes" id="UP000547510"/>
    </source>
</evidence>
<keyword evidence="6" id="KW-1185">Reference proteome</keyword>
<dbReference type="AlphaFoldDB" id="A0A841CHE2"/>
<dbReference type="InterPro" id="IPR002641">
    <property type="entry name" value="PNPLA_dom"/>
</dbReference>
<feature type="domain" description="PNPLA" evidence="4">
    <location>
        <begin position="14"/>
        <end position="435"/>
    </location>
</feature>
<dbReference type="InterPro" id="IPR016035">
    <property type="entry name" value="Acyl_Trfase/lysoPLipase"/>
</dbReference>
<comment type="caution">
    <text evidence="5">The sequence shown here is derived from an EMBL/GenBank/DDBJ whole genome shotgun (WGS) entry which is preliminary data.</text>
</comment>
<name>A0A841CHE2_9PSEU</name>
<dbReference type="PROSITE" id="PS51635">
    <property type="entry name" value="PNPLA"/>
    <property type="match status" value="1"/>
</dbReference>
<dbReference type="GO" id="GO:0016787">
    <property type="term" value="F:hydrolase activity"/>
    <property type="evidence" value="ECO:0007669"/>
    <property type="project" value="UniProtKB-UniRule"/>
</dbReference>
<keyword evidence="1 2" id="KW-0443">Lipid metabolism</keyword>
<keyword evidence="3" id="KW-1133">Transmembrane helix</keyword>
<feature type="short sequence motif" description="GXSXG" evidence="2">
    <location>
        <begin position="44"/>
        <end position="48"/>
    </location>
</feature>
<feature type="active site" description="Proton acceptor" evidence="2">
    <location>
        <position position="422"/>
    </location>
</feature>
<dbReference type="Gene3D" id="3.40.1090.10">
    <property type="entry name" value="Cytosolic phospholipase A2 catalytic domain"/>
    <property type="match status" value="1"/>
</dbReference>
<feature type="transmembrane region" description="Helical" evidence="3">
    <location>
        <begin position="230"/>
        <end position="251"/>
    </location>
</feature>
<keyword evidence="3" id="KW-0812">Transmembrane</keyword>
<evidence type="ECO:0000313" key="5">
    <source>
        <dbReference type="EMBL" id="MBB5955598.1"/>
    </source>
</evidence>
<feature type="transmembrane region" description="Helical" evidence="3">
    <location>
        <begin position="199"/>
        <end position="218"/>
    </location>
</feature>
<reference evidence="5 6" key="1">
    <citation type="submission" date="2020-08" db="EMBL/GenBank/DDBJ databases">
        <title>Genomic Encyclopedia of Type Strains, Phase III (KMG-III): the genomes of soil and plant-associated and newly described type strains.</title>
        <authorList>
            <person name="Whitman W."/>
        </authorList>
    </citation>
    <scope>NUCLEOTIDE SEQUENCE [LARGE SCALE GENOMIC DNA]</scope>
    <source>
        <strain evidence="5 6">CECT 8640</strain>
    </source>
</reference>
<dbReference type="RefSeq" id="WP_312864860.1">
    <property type="nucleotide sequence ID" value="NZ_JACHJN010000003.1"/>
</dbReference>
<dbReference type="EMBL" id="JACHJN010000003">
    <property type="protein sequence ID" value="MBB5955598.1"/>
    <property type="molecule type" value="Genomic_DNA"/>
</dbReference>
<evidence type="ECO:0000256" key="2">
    <source>
        <dbReference type="PROSITE-ProRule" id="PRU01161"/>
    </source>
</evidence>
<organism evidence="5 6">
    <name type="scientific">Saccharothrix tamanrassetensis</name>
    <dbReference type="NCBI Taxonomy" id="1051531"/>
    <lineage>
        <taxon>Bacteria</taxon>
        <taxon>Bacillati</taxon>
        <taxon>Actinomycetota</taxon>
        <taxon>Actinomycetes</taxon>
        <taxon>Pseudonocardiales</taxon>
        <taxon>Pseudonocardiaceae</taxon>
        <taxon>Saccharothrix</taxon>
    </lineage>
</organism>
<keyword evidence="2" id="KW-0442">Lipid degradation</keyword>
<dbReference type="SUPFAM" id="SSF52151">
    <property type="entry name" value="FabD/lysophospholipase-like"/>
    <property type="match status" value="1"/>
</dbReference>
<gene>
    <name evidence="5" type="ORF">FHS29_002179</name>
</gene>
<feature type="short sequence motif" description="DGA/G" evidence="2">
    <location>
        <begin position="422"/>
        <end position="424"/>
    </location>
</feature>
<protein>
    <submittedName>
        <fullName evidence="5">Putative acylesterase/phospholipase RssA</fullName>
    </submittedName>
</protein>
<evidence type="ECO:0000256" key="1">
    <source>
        <dbReference type="ARBA" id="ARBA00023098"/>
    </source>
</evidence>